<evidence type="ECO:0000313" key="1">
    <source>
        <dbReference type="EMBL" id="KAI0516011.1"/>
    </source>
</evidence>
<dbReference type="AlphaFoldDB" id="A0A8T3BLD1"/>
<dbReference type="EMBL" id="JAGYWB010000007">
    <property type="protein sequence ID" value="KAI0516011.1"/>
    <property type="molecule type" value="Genomic_DNA"/>
</dbReference>
<dbReference type="Proteomes" id="UP000829196">
    <property type="component" value="Unassembled WGS sequence"/>
</dbReference>
<name>A0A8T3BLD1_DENNO</name>
<reference evidence="1" key="1">
    <citation type="journal article" date="2022" name="Front. Genet.">
        <title>Chromosome-Scale Assembly of the Dendrobium nobile Genome Provides Insights Into the Molecular Mechanism of the Biosynthesis of the Medicinal Active Ingredient of Dendrobium.</title>
        <authorList>
            <person name="Xu Q."/>
            <person name="Niu S.-C."/>
            <person name="Li K.-L."/>
            <person name="Zheng P.-J."/>
            <person name="Zhang X.-J."/>
            <person name="Jia Y."/>
            <person name="Liu Y."/>
            <person name="Niu Y.-X."/>
            <person name="Yu L.-H."/>
            <person name="Chen D.-F."/>
            <person name="Zhang G.-Q."/>
        </authorList>
    </citation>
    <scope>NUCLEOTIDE SEQUENCE</scope>
    <source>
        <tissue evidence="1">Leaf</tissue>
    </source>
</reference>
<keyword evidence="2" id="KW-1185">Reference proteome</keyword>
<accession>A0A8T3BLD1</accession>
<proteinExistence type="predicted"/>
<evidence type="ECO:0000313" key="2">
    <source>
        <dbReference type="Proteomes" id="UP000829196"/>
    </source>
</evidence>
<gene>
    <name evidence="1" type="ORF">KFK09_008683</name>
</gene>
<protein>
    <submittedName>
        <fullName evidence="1">Uncharacterized protein</fullName>
    </submittedName>
</protein>
<sequence>MDSCEVYEYYPYAAIKDLPLQIKLPPEIGERVDMMQKQWVFYKTLPGGRSGYNGPLQIYTITKQPPEIGERVDKVQKQWVFCKYLQEVVVDTTVLCQRTQATCG</sequence>
<comment type="caution">
    <text evidence="1">The sequence shown here is derived from an EMBL/GenBank/DDBJ whole genome shotgun (WGS) entry which is preliminary data.</text>
</comment>
<organism evidence="1 2">
    <name type="scientific">Dendrobium nobile</name>
    <name type="common">Orchid</name>
    <dbReference type="NCBI Taxonomy" id="94219"/>
    <lineage>
        <taxon>Eukaryota</taxon>
        <taxon>Viridiplantae</taxon>
        <taxon>Streptophyta</taxon>
        <taxon>Embryophyta</taxon>
        <taxon>Tracheophyta</taxon>
        <taxon>Spermatophyta</taxon>
        <taxon>Magnoliopsida</taxon>
        <taxon>Liliopsida</taxon>
        <taxon>Asparagales</taxon>
        <taxon>Orchidaceae</taxon>
        <taxon>Epidendroideae</taxon>
        <taxon>Malaxideae</taxon>
        <taxon>Dendrobiinae</taxon>
        <taxon>Dendrobium</taxon>
    </lineage>
</organism>